<dbReference type="EMBL" id="LJGU01000126">
    <property type="protein sequence ID" value="OEV02997.1"/>
    <property type="molecule type" value="Genomic_DNA"/>
</dbReference>
<evidence type="ECO:0000313" key="1">
    <source>
        <dbReference type="EMBL" id="OEV02997.1"/>
    </source>
</evidence>
<accession>A0A1E7KGE0</accession>
<protein>
    <submittedName>
        <fullName evidence="1">Uncharacterized protein</fullName>
    </submittedName>
</protein>
<comment type="caution">
    <text evidence="1">The sequence shown here is derived from an EMBL/GenBank/DDBJ whole genome shotgun (WGS) entry which is preliminary data.</text>
</comment>
<evidence type="ECO:0000313" key="2">
    <source>
        <dbReference type="Proteomes" id="UP000176101"/>
    </source>
</evidence>
<proteinExistence type="predicted"/>
<dbReference type="Proteomes" id="UP000176101">
    <property type="component" value="Unassembled WGS sequence"/>
</dbReference>
<dbReference type="OrthoDB" id="4221613at2"/>
<organism evidence="1 2">
    <name type="scientific">Streptomyces oceani</name>
    <dbReference type="NCBI Taxonomy" id="1075402"/>
    <lineage>
        <taxon>Bacteria</taxon>
        <taxon>Bacillati</taxon>
        <taxon>Actinomycetota</taxon>
        <taxon>Actinomycetes</taxon>
        <taxon>Kitasatosporales</taxon>
        <taxon>Streptomycetaceae</taxon>
        <taxon>Streptomyces</taxon>
    </lineage>
</organism>
<dbReference type="AlphaFoldDB" id="A0A1E7KGE0"/>
<reference evidence="1 2" key="1">
    <citation type="journal article" date="2016" name="Front. Microbiol.">
        <title>Comparative Genomics Analysis of Streptomyces Species Reveals Their Adaptation to the Marine Environment and Their Diversity at the Genomic Level.</title>
        <authorList>
            <person name="Tian X."/>
            <person name="Zhang Z."/>
            <person name="Yang T."/>
            <person name="Chen M."/>
            <person name="Li J."/>
            <person name="Chen F."/>
            <person name="Yang J."/>
            <person name="Li W."/>
            <person name="Zhang B."/>
            <person name="Zhang Z."/>
            <person name="Wu J."/>
            <person name="Zhang C."/>
            <person name="Long L."/>
            <person name="Xiao J."/>
        </authorList>
    </citation>
    <scope>NUCLEOTIDE SEQUENCE [LARGE SCALE GENOMIC DNA]</scope>
    <source>
        <strain evidence="1 2">SCSIO 02100</strain>
    </source>
</reference>
<name>A0A1E7KGE0_9ACTN</name>
<keyword evidence="2" id="KW-1185">Reference proteome</keyword>
<gene>
    <name evidence="1" type="ORF">AN216_13575</name>
</gene>
<dbReference type="RefSeq" id="WP_070196921.1">
    <property type="nucleotide sequence ID" value="NZ_LJGU01000126.1"/>
</dbReference>
<sequence>MTDTHFVLDDTTLLALGNGNSRASALIVRGHRKVNIHLMVPTLCLLEADRQREGVCVHIGALEMLDTVDLDFPATLAVSALVRKGVRLGIAHARVAAAPAPDLPEGAKVATIAPELYADTETAVLDLNAQP</sequence>